<sequence length="424" mass="47469">MASSQLTALVLFIALAAANAYKKPHCSNRGMTNDTRDLILSYHNNARRRVAQGKEPNKVGNLHPAKNMYELEWDCKMEQQAQDAISTCSSKIRDWPNMAQNIITWTSFDEYHDLTGNIKTSLNDWWGQAKQHGVYGAENRYTGHSLYSFANMVHSETTKIGCAYKICKGRINTMVITCLYNEIGSLKDEVMWETGRACRTGADCTTYPNSDCSDGLCTKKADVKETNHMCPKNGGMTDRVRQKFLSLHNLYRSRAARGLEFDPLGGKTPKASKMLKMVYDCAVEASALRYAKNCVYEHSQPSEHKGLGENLHFTTALNLNKLKAAREACEEWWNELKNYGVGRSNKLTNELWDRPNSEIRHYTQMAWGTTYKLGCAVVACPEFTYVVCQYGPAGNKIGKVIYSIGKPCSGCPGKCSTSEGLCIV</sequence>
<dbReference type="CDD" id="cd05380">
    <property type="entry name" value="CAP_euk"/>
    <property type="match status" value="2"/>
</dbReference>
<dbReference type="AlphaFoldDB" id="A0AA36H2V4"/>
<accession>A0AA36H2V4</accession>
<dbReference type="PRINTS" id="PR00838">
    <property type="entry name" value="V5ALLERGEN"/>
</dbReference>
<dbReference type="PRINTS" id="PR00837">
    <property type="entry name" value="V5TPXLIKE"/>
</dbReference>
<reference evidence="3" key="1">
    <citation type="submission" date="2023-07" db="EMBL/GenBank/DDBJ databases">
        <authorList>
            <consortium name="CYATHOMIX"/>
        </authorList>
    </citation>
    <scope>NUCLEOTIDE SEQUENCE</scope>
    <source>
        <strain evidence="3">N/A</strain>
    </source>
</reference>
<protein>
    <recommendedName>
        <fullName evidence="2">SCP domain-containing protein</fullName>
    </recommendedName>
</protein>
<name>A0AA36H2V4_CYLNA</name>
<dbReference type="SUPFAM" id="SSF55797">
    <property type="entry name" value="PR-1-like"/>
    <property type="match status" value="2"/>
</dbReference>
<evidence type="ECO:0000259" key="2">
    <source>
        <dbReference type="SMART" id="SM00198"/>
    </source>
</evidence>
<comment type="caution">
    <text evidence="3">The sequence shown here is derived from an EMBL/GenBank/DDBJ whole genome shotgun (WGS) entry which is preliminary data.</text>
</comment>
<feature type="domain" description="SCP" evidence="2">
    <location>
        <begin position="34"/>
        <end position="184"/>
    </location>
</feature>
<evidence type="ECO:0000313" key="3">
    <source>
        <dbReference type="EMBL" id="CAJ0602897.1"/>
    </source>
</evidence>
<dbReference type="InterPro" id="IPR018244">
    <property type="entry name" value="Allrgn_V5/Tpx1_CS"/>
</dbReference>
<dbReference type="SMART" id="SM00198">
    <property type="entry name" value="SCP"/>
    <property type="match status" value="2"/>
</dbReference>
<proteinExistence type="predicted"/>
<dbReference type="PANTHER" id="PTHR10334">
    <property type="entry name" value="CYSTEINE-RICH SECRETORY PROTEIN-RELATED"/>
    <property type="match status" value="1"/>
</dbReference>
<dbReference type="InterPro" id="IPR001283">
    <property type="entry name" value="CRISP-related"/>
</dbReference>
<dbReference type="Gene3D" id="3.40.33.10">
    <property type="entry name" value="CAP"/>
    <property type="match status" value="2"/>
</dbReference>
<organism evidence="3 4">
    <name type="scientific">Cylicocyclus nassatus</name>
    <name type="common">Nematode worm</name>
    <dbReference type="NCBI Taxonomy" id="53992"/>
    <lineage>
        <taxon>Eukaryota</taxon>
        <taxon>Metazoa</taxon>
        <taxon>Ecdysozoa</taxon>
        <taxon>Nematoda</taxon>
        <taxon>Chromadorea</taxon>
        <taxon>Rhabditida</taxon>
        <taxon>Rhabditina</taxon>
        <taxon>Rhabditomorpha</taxon>
        <taxon>Strongyloidea</taxon>
        <taxon>Strongylidae</taxon>
        <taxon>Cylicocyclus</taxon>
    </lineage>
</organism>
<feature type="signal peptide" evidence="1">
    <location>
        <begin position="1"/>
        <end position="20"/>
    </location>
</feature>
<keyword evidence="4" id="KW-1185">Reference proteome</keyword>
<dbReference type="PROSITE" id="PS01009">
    <property type="entry name" value="CRISP_1"/>
    <property type="match status" value="1"/>
</dbReference>
<evidence type="ECO:0000256" key="1">
    <source>
        <dbReference type="SAM" id="SignalP"/>
    </source>
</evidence>
<feature type="chain" id="PRO_5041207062" description="SCP domain-containing protein" evidence="1">
    <location>
        <begin position="21"/>
        <end position="424"/>
    </location>
</feature>
<dbReference type="InterPro" id="IPR035940">
    <property type="entry name" value="CAP_sf"/>
</dbReference>
<feature type="domain" description="SCP" evidence="2">
    <location>
        <begin position="239"/>
        <end position="398"/>
    </location>
</feature>
<dbReference type="Proteomes" id="UP001176961">
    <property type="component" value="Unassembled WGS sequence"/>
</dbReference>
<dbReference type="GO" id="GO:0005576">
    <property type="term" value="C:extracellular region"/>
    <property type="evidence" value="ECO:0007669"/>
    <property type="project" value="InterPro"/>
</dbReference>
<dbReference type="Pfam" id="PF00188">
    <property type="entry name" value="CAP"/>
    <property type="match status" value="2"/>
</dbReference>
<dbReference type="InterPro" id="IPR002413">
    <property type="entry name" value="V5_allergen-like"/>
</dbReference>
<dbReference type="EMBL" id="CATQJL010000305">
    <property type="protein sequence ID" value="CAJ0602897.1"/>
    <property type="molecule type" value="Genomic_DNA"/>
</dbReference>
<keyword evidence="1" id="KW-0732">Signal</keyword>
<dbReference type="InterPro" id="IPR014044">
    <property type="entry name" value="CAP_dom"/>
</dbReference>
<gene>
    <name evidence="3" type="ORF">CYNAS_LOCUS14880</name>
</gene>
<evidence type="ECO:0000313" key="4">
    <source>
        <dbReference type="Proteomes" id="UP001176961"/>
    </source>
</evidence>